<feature type="region of interest" description="Disordered" evidence="1">
    <location>
        <begin position="85"/>
        <end position="148"/>
    </location>
</feature>
<evidence type="ECO:0000313" key="2">
    <source>
        <dbReference type="EMBL" id="CAD7204451.1"/>
    </source>
</evidence>
<evidence type="ECO:0000256" key="1">
    <source>
        <dbReference type="SAM" id="MobiDB-lite"/>
    </source>
</evidence>
<feature type="region of interest" description="Disordered" evidence="1">
    <location>
        <begin position="17"/>
        <end position="54"/>
    </location>
</feature>
<name>A0A7R8VTA7_TIMDO</name>
<proteinExistence type="predicted"/>
<gene>
    <name evidence="2" type="ORF">TDIB3V08_LOCUS10609</name>
</gene>
<feature type="compositionally biased region" description="Basic and acidic residues" evidence="1">
    <location>
        <begin position="86"/>
        <end position="104"/>
    </location>
</feature>
<dbReference type="AlphaFoldDB" id="A0A7R8VTA7"/>
<organism evidence="2">
    <name type="scientific">Timema douglasi</name>
    <name type="common">Walking stick</name>
    <dbReference type="NCBI Taxonomy" id="61478"/>
    <lineage>
        <taxon>Eukaryota</taxon>
        <taxon>Metazoa</taxon>
        <taxon>Ecdysozoa</taxon>
        <taxon>Arthropoda</taxon>
        <taxon>Hexapoda</taxon>
        <taxon>Insecta</taxon>
        <taxon>Pterygota</taxon>
        <taxon>Neoptera</taxon>
        <taxon>Polyneoptera</taxon>
        <taxon>Phasmatodea</taxon>
        <taxon>Timematodea</taxon>
        <taxon>Timematoidea</taxon>
        <taxon>Timematidae</taxon>
        <taxon>Timema</taxon>
    </lineage>
</organism>
<protein>
    <submittedName>
        <fullName evidence="2">Uncharacterized protein</fullName>
    </submittedName>
</protein>
<accession>A0A7R8VTA7</accession>
<dbReference type="EMBL" id="OA572396">
    <property type="protein sequence ID" value="CAD7204451.1"/>
    <property type="molecule type" value="Genomic_DNA"/>
</dbReference>
<reference evidence="2" key="1">
    <citation type="submission" date="2020-11" db="EMBL/GenBank/DDBJ databases">
        <authorList>
            <person name="Tran Van P."/>
        </authorList>
    </citation>
    <scope>NUCLEOTIDE SEQUENCE</scope>
</reference>
<sequence length="317" mass="34125">MAVVTVDLTELPPLFCRPHRSPKPNTDSRQASIYGGFGAGSRRQSSIPRGASVDVDSTSSLGLVAALNNHVNNSRPLLNASATNLARDDDQGADNRSDDGEIHPGRRKKSAASGEYGDIHDSNTLPRSKKSSRSLDPFPDARSRRLELPTMSLQVPKRSSRSLENCVGCSGRKTLPASLTENNNYPNGDVILVPTPHAETVLGSSREDVETPLLGDSGDTDNVVIVNCHKRRGRSGGETFPEFLPTKRWRSLEEVVGGDDGTVSSANPGKKLIPRGSLRSWLFGLFNGNGLRTSDASLRKGLHSGYSDLQSEKESIV</sequence>